<proteinExistence type="predicted"/>
<keyword evidence="2" id="KW-1185">Reference proteome</keyword>
<dbReference type="RefSeq" id="YP_009204002.1">
    <property type="nucleotide sequence ID" value="NC_028857.1"/>
</dbReference>
<reference evidence="1 2" key="1">
    <citation type="journal article" date="2015" name="Genome Announc.">
        <title>Complete Genome Sequence of Citrobacter freundii Myophage Merlin.</title>
        <authorList>
            <person name="LeSage K.C."/>
            <person name="Hargrove E.C."/>
            <person name="Cahill J.L."/>
            <person name="Rasche E.S."/>
            <person name="Kuty Everett G.F."/>
        </authorList>
    </citation>
    <scope>NUCLEOTIDE SEQUENCE [LARGE SCALE GENOMIC DNA]</scope>
</reference>
<organism evidence="1 2">
    <name type="scientific">Citrobacter phage Merlin</name>
    <dbReference type="NCBI Taxonomy" id="1675602"/>
    <lineage>
        <taxon>Viruses</taxon>
        <taxon>Duplodnaviria</taxon>
        <taxon>Heunggongvirae</taxon>
        <taxon>Uroviricota</taxon>
        <taxon>Caudoviricetes</taxon>
        <taxon>Pantevenvirales</taxon>
        <taxon>Straboviridae</taxon>
        <taxon>Tevenvirinae</taxon>
        <taxon>Moonvirus</taxon>
        <taxon>Moonvirus merlin</taxon>
    </lineage>
</organism>
<dbReference type="EMBL" id="KT001915">
    <property type="protein sequence ID" value="AKU43934.1"/>
    <property type="molecule type" value="Genomic_DNA"/>
</dbReference>
<evidence type="ECO:0000313" key="1">
    <source>
        <dbReference type="EMBL" id="AKU43934.1"/>
    </source>
</evidence>
<accession>A0A0K1LNF1</accession>
<evidence type="ECO:0000313" key="2">
    <source>
        <dbReference type="Proteomes" id="UP000204280"/>
    </source>
</evidence>
<dbReference type="GeneID" id="26648213"/>
<name>A0A0K1LNF1_9CAUD</name>
<protein>
    <submittedName>
        <fullName evidence="1">Uncharacterized protein</fullName>
    </submittedName>
</protein>
<sequence length="90" mass="10586">MIKSTRQVEMVRYESAALKAFYDKCKETGLDYYSSIADEISNDLMWQCQDDVLKLVDKGDFDIISIGRPIEELIKEIEEVVENYELEDYF</sequence>
<dbReference type="KEGG" id="vg:26648213"/>
<gene>
    <name evidence="1" type="ORF">CPT_Merlin288</name>
</gene>
<dbReference type="Proteomes" id="UP000204280">
    <property type="component" value="Segment"/>
</dbReference>